<name>A0A0F9XDF3_9ZZZZ</name>
<evidence type="ECO:0000256" key="2">
    <source>
        <dbReference type="ARBA" id="ARBA00022980"/>
    </source>
</evidence>
<dbReference type="FunFam" id="4.10.410.60:FF:000001">
    <property type="entry name" value="50S ribosomal protein L35"/>
    <property type="match status" value="1"/>
</dbReference>
<sequence length="61" mass="7290">MKTRKSILKRFKITRTGKILRRPVGQDHYLAKKSGKKRRQSRKWVTVSKPETKRIKKLISI</sequence>
<dbReference type="PANTHER" id="PTHR33343:SF1">
    <property type="entry name" value="LARGE RIBOSOMAL SUBUNIT PROTEIN BL35M"/>
    <property type="match status" value="1"/>
</dbReference>
<dbReference type="GO" id="GO:0003735">
    <property type="term" value="F:structural constituent of ribosome"/>
    <property type="evidence" value="ECO:0007669"/>
    <property type="project" value="InterPro"/>
</dbReference>
<reference evidence="4" key="1">
    <citation type="journal article" date="2015" name="Nature">
        <title>Complex archaea that bridge the gap between prokaryotes and eukaryotes.</title>
        <authorList>
            <person name="Spang A."/>
            <person name="Saw J.H."/>
            <person name="Jorgensen S.L."/>
            <person name="Zaremba-Niedzwiedzka K."/>
            <person name="Martijn J."/>
            <person name="Lind A.E."/>
            <person name="van Eijk R."/>
            <person name="Schleper C."/>
            <person name="Guy L."/>
            <person name="Ettema T.J."/>
        </authorList>
    </citation>
    <scope>NUCLEOTIDE SEQUENCE</scope>
</reference>
<dbReference type="SUPFAM" id="SSF143034">
    <property type="entry name" value="L35p-like"/>
    <property type="match status" value="1"/>
</dbReference>
<organism evidence="4">
    <name type="scientific">marine sediment metagenome</name>
    <dbReference type="NCBI Taxonomy" id="412755"/>
    <lineage>
        <taxon>unclassified sequences</taxon>
        <taxon>metagenomes</taxon>
        <taxon>ecological metagenomes</taxon>
    </lineage>
</organism>
<dbReference type="InterPro" id="IPR037229">
    <property type="entry name" value="Ribosomal_bL35_sf"/>
</dbReference>
<dbReference type="HAMAP" id="MF_00514">
    <property type="entry name" value="Ribosomal_bL35"/>
    <property type="match status" value="1"/>
</dbReference>
<dbReference type="GO" id="GO:0015934">
    <property type="term" value="C:large ribosomal subunit"/>
    <property type="evidence" value="ECO:0007669"/>
    <property type="project" value="TreeGrafter"/>
</dbReference>
<comment type="caution">
    <text evidence="4">The sequence shown here is derived from an EMBL/GenBank/DDBJ whole genome shotgun (WGS) entry which is preliminary data.</text>
</comment>
<dbReference type="Pfam" id="PF01632">
    <property type="entry name" value="Ribosomal_L35p"/>
    <property type="match status" value="1"/>
</dbReference>
<dbReference type="NCBIfam" id="TIGR00001">
    <property type="entry name" value="rpmI_bact"/>
    <property type="match status" value="1"/>
</dbReference>
<dbReference type="EMBL" id="LAZR01000060">
    <property type="protein sequence ID" value="KKN97066.1"/>
    <property type="molecule type" value="Genomic_DNA"/>
</dbReference>
<accession>A0A0F9XDF3</accession>
<comment type="similarity">
    <text evidence="1">Belongs to the bacterial ribosomal protein bL35 family.</text>
</comment>
<dbReference type="Gene3D" id="4.10.410.60">
    <property type="match status" value="1"/>
</dbReference>
<keyword evidence="3" id="KW-0687">Ribonucleoprotein</keyword>
<protein>
    <recommendedName>
        <fullName evidence="5">50S ribosomal protein L35</fullName>
    </recommendedName>
</protein>
<dbReference type="GO" id="GO:0006412">
    <property type="term" value="P:translation"/>
    <property type="evidence" value="ECO:0007669"/>
    <property type="project" value="InterPro"/>
</dbReference>
<evidence type="ECO:0000256" key="1">
    <source>
        <dbReference type="ARBA" id="ARBA00006598"/>
    </source>
</evidence>
<dbReference type="PANTHER" id="PTHR33343">
    <property type="entry name" value="54S RIBOSOMAL PROTEIN BL35M"/>
    <property type="match status" value="1"/>
</dbReference>
<dbReference type="AlphaFoldDB" id="A0A0F9XDF3"/>
<gene>
    <name evidence="4" type="ORF">LCGC14_0160230</name>
</gene>
<evidence type="ECO:0000256" key="3">
    <source>
        <dbReference type="ARBA" id="ARBA00023274"/>
    </source>
</evidence>
<dbReference type="InterPro" id="IPR021137">
    <property type="entry name" value="Ribosomal_bL35-like"/>
</dbReference>
<proteinExistence type="inferred from homology"/>
<keyword evidence="2" id="KW-0689">Ribosomal protein</keyword>
<dbReference type="InterPro" id="IPR001706">
    <property type="entry name" value="Ribosomal_bL35"/>
</dbReference>
<evidence type="ECO:0008006" key="5">
    <source>
        <dbReference type="Google" id="ProtNLM"/>
    </source>
</evidence>
<evidence type="ECO:0000313" key="4">
    <source>
        <dbReference type="EMBL" id="KKN97066.1"/>
    </source>
</evidence>